<dbReference type="EMBL" id="ML979135">
    <property type="protein sequence ID" value="KAF1916388.1"/>
    <property type="molecule type" value="Genomic_DNA"/>
</dbReference>
<dbReference type="Proteomes" id="UP000800096">
    <property type="component" value="Unassembled WGS sequence"/>
</dbReference>
<sequence length="143" mass="16047">MLLRLSEFHILTSSQTFLLSSKFSIFLLNSSEHRQRLCTHTHTQYVCVLHALRLHYMLITLVSKKNALPYIPRYYNWTSCGHENCGSCNGRGYQLRLNASSCATCNGHGTNPSKTSLDCRSCDGRGKILSSCRDNCTAGKTSH</sequence>
<dbReference type="InterPro" id="IPR036410">
    <property type="entry name" value="HSP_DnaJ_Cys-rich_dom_sf"/>
</dbReference>
<reference evidence="1" key="1">
    <citation type="journal article" date="2020" name="Stud. Mycol.">
        <title>101 Dothideomycetes genomes: a test case for predicting lifestyles and emergence of pathogens.</title>
        <authorList>
            <person name="Haridas S."/>
            <person name="Albert R."/>
            <person name="Binder M."/>
            <person name="Bloem J."/>
            <person name="Labutti K."/>
            <person name="Salamov A."/>
            <person name="Andreopoulos B."/>
            <person name="Baker S."/>
            <person name="Barry K."/>
            <person name="Bills G."/>
            <person name="Bluhm B."/>
            <person name="Cannon C."/>
            <person name="Castanera R."/>
            <person name="Culley D."/>
            <person name="Daum C."/>
            <person name="Ezra D."/>
            <person name="Gonzalez J."/>
            <person name="Henrissat B."/>
            <person name="Kuo A."/>
            <person name="Liang C."/>
            <person name="Lipzen A."/>
            <person name="Lutzoni F."/>
            <person name="Magnuson J."/>
            <person name="Mondo S."/>
            <person name="Nolan M."/>
            <person name="Ohm R."/>
            <person name="Pangilinan J."/>
            <person name="Park H.-J."/>
            <person name="Ramirez L."/>
            <person name="Alfaro M."/>
            <person name="Sun H."/>
            <person name="Tritt A."/>
            <person name="Yoshinaga Y."/>
            <person name="Zwiers L.-H."/>
            <person name="Turgeon B."/>
            <person name="Goodwin S."/>
            <person name="Spatafora J."/>
            <person name="Crous P."/>
            <person name="Grigoriev I."/>
        </authorList>
    </citation>
    <scope>NUCLEOTIDE SEQUENCE</scope>
    <source>
        <strain evidence="1">HMLAC05119</strain>
    </source>
</reference>
<accession>A0A6A5QNG0</accession>
<name>A0A6A5QNG0_AMPQU</name>
<evidence type="ECO:0008006" key="3">
    <source>
        <dbReference type="Google" id="ProtNLM"/>
    </source>
</evidence>
<dbReference type="SUPFAM" id="SSF57938">
    <property type="entry name" value="DnaJ/Hsp40 cysteine-rich domain"/>
    <property type="match status" value="1"/>
</dbReference>
<gene>
    <name evidence="1" type="ORF">BDU57DRAFT_574314</name>
</gene>
<evidence type="ECO:0000313" key="1">
    <source>
        <dbReference type="EMBL" id="KAF1916388.1"/>
    </source>
</evidence>
<protein>
    <recommendedName>
        <fullName evidence="3">CR-type domain-containing protein</fullName>
    </recommendedName>
</protein>
<organism evidence="1 2">
    <name type="scientific">Ampelomyces quisqualis</name>
    <name type="common">Powdery mildew agent</name>
    <dbReference type="NCBI Taxonomy" id="50730"/>
    <lineage>
        <taxon>Eukaryota</taxon>
        <taxon>Fungi</taxon>
        <taxon>Dikarya</taxon>
        <taxon>Ascomycota</taxon>
        <taxon>Pezizomycotina</taxon>
        <taxon>Dothideomycetes</taxon>
        <taxon>Pleosporomycetidae</taxon>
        <taxon>Pleosporales</taxon>
        <taxon>Pleosporineae</taxon>
        <taxon>Phaeosphaeriaceae</taxon>
        <taxon>Ampelomyces</taxon>
    </lineage>
</organism>
<dbReference type="AlphaFoldDB" id="A0A6A5QNG0"/>
<keyword evidence="2" id="KW-1185">Reference proteome</keyword>
<proteinExistence type="predicted"/>
<evidence type="ECO:0000313" key="2">
    <source>
        <dbReference type="Proteomes" id="UP000800096"/>
    </source>
</evidence>